<feature type="binding site" evidence="15">
    <location>
        <position position="455"/>
    </location>
    <ligand>
        <name>Mg(2+)</name>
        <dbReference type="ChEBI" id="CHEBI:18420"/>
        <note>shared with alpha subunit</note>
    </ligand>
</feature>
<sequence length="787" mass="89314">MKFTRSIFKTILPLDNISSEVICATLDKIGLEVESFEKLVAPKKVIVGKILACKKHPDAQKLNVCEVAIGGEEGEYQSLQIVCGAKNAREGIFVAVALEEAVLPQMTIKRAILRGVESCGMLCSSIEIGFPKINDGIIELDNSLGELIIGKELLEYDAFNDEVFEISITPNRGDCMSIIGIARELSVGLNLEMQPLKMPKTSENSPGIGRVLQITTNEKYESSLMYKAIELHSIPTPCCVALFLAYNEALEEDWLSNVLGFATFYSGVILNAYPQDFCRLEDKDGIDKMLLKLKKDELGFESIYYKDRKLSTIGVESFSYKGFKHNKDKEFVVLEASYIPPQIIAQKVLEANIKVDTKIFQRVSRGSNPDLKLGLDVFGSFLNDERIVFYTDTQELLKVIKRESITIDILLLSKVIGCVLDKITIVNILKALEFKVELPADENLLIATPPLFRHDVIGFQDIAEEIIRFVGIDNVPSQPLSFVQNNQINAESEFYHFQRKLSKKAIGVGFNEVVHFVFHNKEMLEKYGFETLEDKLELLNPITQDLNTLRSTLLMGLIQAAVYNKNNGFSAISFAEIGFTYNKKRQENIKMAFLQSGLVCQEHYPKTKGIKADFFAFADRISCVIGEFTLQAFQSNIKIFHPNQCAKIFRGKKEIGILAALHPALRESFGLEETYLCELDLKSLKDELPKVERYSKFQKVVRDLSILMPKEIPYYKLKETIQQLKIPHILKFYPLDVYRDKSLEDQISLTIRFEIQSYEKTLEEKDIIEVMERVLAVLKTKHKAELR</sequence>
<dbReference type="Gene3D" id="3.30.70.380">
    <property type="entry name" value="Ferrodoxin-fold anticodon-binding domain"/>
    <property type="match status" value="1"/>
</dbReference>
<evidence type="ECO:0000256" key="12">
    <source>
        <dbReference type="ARBA" id="ARBA00022917"/>
    </source>
</evidence>
<dbReference type="SUPFAM" id="SSF54991">
    <property type="entry name" value="Anticodon-binding domain of PheRS"/>
    <property type="match status" value="1"/>
</dbReference>
<feature type="domain" description="FDX-ACB" evidence="18">
    <location>
        <begin position="695"/>
        <end position="787"/>
    </location>
</feature>
<dbReference type="NCBIfam" id="NF045760">
    <property type="entry name" value="YtpR"/>
    <property type="match status" value="1"/>
</dbReference>
<comment type="catalytic activity">
    <reaction evidence="14 15">
        <text>tRNA(Phe) + L-phenylalanine + ATP = L-phenylalanyl-tRNA(Phe) + AMP + diphosphate + H(+)</text>
        <dbReference type="Rhea" id="RHEA:19413"/>
        <dbReference type="Rhea" id="RHEA-COMP:9668"/>
        <dbReference type="Rhea" id="RHEA-COMP:9699"/>
        <dbReference type="ChEBI" id="CHEBI:15378"/>
        <dbReference type="ChEBI" id="CHEBI:30616"/>
        <dbReference type="ChEBI" id="CHEBI:33019"/>
        <dbReference type="ChEBI" id="CHEBI:58095"/>
        <dbReference type="ChEBI" id="CHEBI:78442"/>
        <dbReference type="ChEBI" id="CHEBI:78531"/>
        <dbReference type="ChEBI" id="CHEBI:456215"/>
        <dbReference type="EC" id="6.1.1.20"/>
    </reaction>
</comment>
<dbReference type="InterPro" id="IPR041616">
    <property type="entry name" value="PheRS_beta_core"/>
</dbReference>
<feature type="binding site" evidence="15">
    <location>
        <position position="461"/>
    </location>
    <ligand>
        <name>Mg(2+)</name>
        <dbReference type="ChEBI" id="CHEBI:18420"/>
        <note>shared with alpha subunit</note>
    </ligand>
</feature>
<dbReference type="SMART" id="SM00896">
    <property type="entry name" value="FDX-ACB"/>
    <property type="match status" value="1"/>
</dbReference>
<comment type="cofactor">
    <cofactor evidence="15">
        <name>Mg(2+)</name>
        <dbReference type="ChEBI" id="CHEBI:18420"/>
    </cofactor>
    <text evidence="15">Binds 2 magnesium ions per tetramer.</text>
</comment>
<dbReference type="GO" id="GO:0000287">
    <property type="term" value="F:magnesium ion binding"/>
    <property type="evidence" value="ECO:0007669"/>
    <property type="project" value="UniProtKB-UniRule"/>
</dbReference>
<dbReference type="RefSeq" id="WP_108911542.1">
    <property type="nucleotide sequence ID" value="NZ_CP021886.1"/>
</dbReference>
<keyword evidence="12 15" id="KW-0648">Protein biosynthesis</keyword>
<proteinExistence type="inferred from homology"/>
<evidence type="ECO:0000313" key="20">
    <source>
        <dbReference type="EMBL" id="AWI34755.1"/>
    </source>
</evidence>
<gene>
    <name evidence="15" type="primary">pheT</name>
    <name evidence="20" type="ORF">CDV25_08255</name>
</gene>
<dbReference type="GO" id="GO:0004826">
    <property type="term" value="F:phenylalanine-tRNA ligase activity"/>
    <property type="evidence" value="ECO:0007669"/>
    <property type="project" value="UniProtKB-UniRule"/>
</dbReference>
<keyword evidence="6 15" id="KW-0436">Ligase</keyword>
<organism evidence="20 21">
    <name type="scientific">Helicobacter apodemus</name>
    <dbReference type="NCBI Taxonomy" id="135569"/>
    <lineage>
        <taxon>Bacteria</taxon>
        <taxon>Pseudomonadati</taxon>
        <taxon>Campylobacterota</taxon>
        <taxon>Epsilonproteobacteria</taxon>
        <taxon>Campylobacterales</taxon>
        <taxon>Helicobacteraceae</taxon>
        <taxon>Helicobacter</taxon>
    </lineage>
</organism>
<dbReference type="InterPro" id="IPR045864">
    <property type="entry name" value="aa-tRNA-synth_II/BPL/LPL"/>
</dbReference>
<dbReference type="InterPro" id="IPR033714">
    <property type="entry name" value="tRNA_bind_bactPheRS"/>
</dbReference>
<dbReference type="Pfam" id="PF03484">
    <property type="entry name" value="B5"/>
    <property type="match status" value="1"/>
</dbReference>
<dbReference type="SMART" id="SM00874">
    <property type="entry name" value="B5"/>
    <property type="match status" value="1"/>
</dbReference>
<keyword evidence="5 16" id="KW-0820">tRNA-binding</keyword>
<keyword evidence="4 15" id="KW-0963">Cytoplasm</keyword>
<dbReference type="GO" id="GO:0009328">
    <property type="term" value="C:phenylalanine-tRNA ligase complex"/>
    <property type="evidence" value="ECO:0007669"/>
    <property type="project" value="TreeGrafter"/>
</dbReference>
<evidence type="ECO:0000256" key="2">
    <source>
        <dbReference type="ARBA" id="ARBA00008653"/>
    </source>
</evidence>
<dbReference type="InterPro" id="IPR009061">
    <property type="entry name" value="DNA-bd_dom_put_sf"/>
</dbReference>
<evidence type="ECO:0000256" key="6">
    <source>
        <dbReference type="ARBA" id="ARBA00022598"/>
    </source>
</evidence>
<accession>A0A2U8FGT6</accession>
<evidence type="ECO:0000256" key="15">
    <source>
        <dbReference type="HAMAP-Rule" id="MF_00283"/>
    </source>
</evidence>
<evidence type="ECO:0000256" key="16">
    <source>
        <dbReference type="PROSITE-ProRule" id="PRU00209"/>
    </source>
</evidence>
<comment type="subcellular location">
    <subcellularLocation>
        <location evidence="1 15">Cytoplasm</location>
    </subcellularLocation>
</comment>
<keyword evidence="11 16" id="KW-0694">RNA-binding</keyword>
<dbReference type="HAMAP" id="MF_00283">
    <property type="entry name" value="Phe_tRNA_synth_beta1"/>
    <property type="match status" value="1"/>
</dbReference>
<protein>
    <recommendedName>
        <fullName evidence="15">Phenylalanine--tRNA ligase beta subunit</fullName>
        <ecNumber evidence="15">6.1.1.20</ecNumber>
    </recommendedName>
    <alternativeName>
        <fullName evidence="15">Phenylalanyl-tRNA synthetase beta subunit</fullName>
        <shortName evidence="15">PheRS</shortName>
    </alternativeName>
</protein>
<dbReference type="Gene3D" id="3.30.930.10">
    <property type="entry name" value="Bira Bifunctional Protein, Domain 2"/>
    <property type="match status" value="1"/>
</dbReference>
<dbReference type="NCBIfam" id="TIGR00472">
    <property type="entry name" value="pheT_bact"/>
    <property type="match status" value="1"/>
</dbReference>
<dbReference type="GO" id="GO:0000049">
    <property type="term" value="F:tRNA binding"/>
    <property type="evidence" value="ECO:0007669"/>
    <property type="project" value="UniProtKB-UniRule"/>
</dbReference>
<comment type="subunit">
    <text evidence="3 15">Tetramer of two alpha and two beta subunits.</text>
</comment>
<feature type="binding site" evidence="15">
    <location>
        <position position="464"/>
    </location>
    <ligand>
        <name>Mg(2+)</name>
        <dbReference type="ChEBI" id="CHEBI:18420"/>
        <note>shared with alpha subunit</note>
    </ligand>
</feature>
<dbReference type="CDD" id="cd02796">
    <property type="entry name" value="tRNA_bind_bactPheRS"/>
    <property type="match status" value="1"/>
</dbReference>
<evidence type="ECO:0000256" key="14">
    <source>
        <dbReference type="ARBA" id="ARBA00049255"/>
    </source>
</evidence>
<dbReference type="SUPFAM" id="SSF55681">
    <property type="entry name" value="Class II aaRS and biotin synthetases"/>
    <property type="match status" value="1"/>
</dbReference>
<dbReference type="AlphaFoldDB" id="A0A2U8FGT6"/>
<evidence type="ECO:0000256" key="10">
    <source>
        <dbReference type="ARBA" id="ARBA00022842"/>
    </source>
</evidence>
<evidence type="ECO:0000259" key="19">
    <source>
        <dbReference type="PROSITE" id="PS51483"/>
    </source>
</evidence>
<feature type="domain" description="TRNA-binding" evidence="17">
    <location>
        <begin position="39"/>
        <end position="154"/>
    </location>
</feature>
<reference evidence="20 21" key="1">
    <citation type="submission" date="2017-06" db="EMBL/GenBank/DDBJ databases">
        <title>Complete genome of Helicobacter apodemus.</title>
        <authorList>
            <person name="Cho S."/>
        </authorList>
    </citation>
    <scope>NUCLEOTIDE SEQUENCE [LARGE SCALE GENOMIC DNA]</scope>
    <source>
        <strain evidence="21">SNUVETPUB-15-01</strain>
    </source>
</reference>
<keyword evidence="7 15" id="KW-0479">Metal-binding</keyword>
<dbReference type="Proteomes" id="UP000244890">
    <property type="component" value="Chromosome"/>
</dbReference>
<feature type="domain" description="B5" evidence="19">
    <location>
        <begin position="400"/>
        <end position="477"/>
    </location>
</feature>
<keyword evidence="8 15" id="KW-0547">Nucleotide-binding</keyword>
<evidence type="ECO:0000256" key="9">
    <source>
        <dbReference type="ARBA" id="ARBA00022840"/>
    </source>
</evidence>
<dbReference type="Pfam" id="PF01588">
    <property type="entry name" value="tRNA_bind"/>
    <property type="match status" value="1"/>
</dbReference>
<evidence type="ECO:0000313" key="21">
    <source>
        <dbReference type="Proteomes" id="UP000244890"/>
    </source>
</evidence>
<dbReference type="EC" id="6.1.1.20" evidence="15"/>
<dbReference type="InterPro" id="IPR002547">
    <property type="entry name" value="tRNA-bd_dom"/>
</dbReference>
<evidence type="ECO:0000256" key="3">
    <source>
        <dbReference type="ARBA" id="ARBA00011209"/>
    </source>
</evidence>
<dbReference type="InterPro" id="IPR045060">
    <property type="entry name" value="Phe-tRNA-ligase_IIc_bsu"/>
</dbReference>
<dbReference type="Pfam" id="PF03147">
    <property type="entry name" value="FDX-ACB"/>
    <property type="match status" value="1"/>
</dbReference>
<dbReference type="PANTHER" id="PTHR10947">
    <property type="entry name" value="PHENYLALANYL-TRNA SYNTHETASE BETA CHAIN AND LEUCINE-RICH REPEAT-CONTAINING PROTEIN 47"/>
    <property type="match status" value="1"/>
</dbReference>
<dbReference type="PROSITE" id="PS50886">
    <property type="entry name" value="TRBD"/>
    <property type="match status" value="1"/>
</dbReference>
<keyword evidence="13 15" id="KW-0030">Aminoacyl-tRNA synthetase</keyword>
<dbReference type="InterPro" id="IPR012340">
    <property type="entry name" value="NA-bd_OB-fold"/>
</dbReference>
<dbReference type="PROSITE" id="PS51447">
    <property type="entry name" value="FDX_ACB"/>
    <property type="match status" value="1"/>
</dbReference>
<keyword evidence="10 15" id="KW-0460">Magnesium</keyword>
<evidence type="ECO:0000259" key="17">
    <source>
        <dbReference type="PROSITE" id="PS50886"/>
    </source>
</evidence>
<dbReference type="OrthoDB" id="9805455at2"/>
<evidence type="ECO:0000256" key="11">
    <source>
        <dbReference type="ARBA" id="ARBA00022884"/>
    </source>
</evidence>
<dbReference type="InterPro" id="IPR005121">
    <property type="entry name" value="Fdx_antiC-bd"/>
</dbReference>
<keyword evidence="9 15" id="KW-0067">ATP-binding</keyword>
<dbReference type="PROSITE" id="PS51483">
    <property type="entry name" value="B5"/>
    <property type="match status" value="1"/>
</dbReference>
<dbReference type="KEGG" id="had:CDV25_08255"/>
<evidence type="ECO:0000256" key="1">
    <source>
        <dbReference type="ARBA" id="ARBA00004496"/>
    </source>
</evidence>
<feature type="binding site" evidence="15">
    <location>
        <position position="465"/>
    </location>
    <ligand>
        <name>Mg(2+)</name>
        <dbReference type="ChEBI" id="CHEBI:18420"/>
        <note>shared with alpha subunit</note>
    </ligand>
</feature>
<evidence type="ECO:0000256" key="13">
    <source>
        <dbReference type="ARBA" id="ARBA00023146"/>
    </source>
</evidence>
<dbReference type="Pfam" id="PF17759">
    <property type="entry name" value="tRNA_synthFbeta"/>
    <property type="match status" value="1"/>
</dbReference>
<dbReference type="GO" id="GO:0005524">
    <property type="term" value="F:ATP binding"/>
    <property type="evidence" value="ECO:0007669"/>
    <property type="project" value="UniProtKB-UniRule"/>
</dbReference>
<dbReference type="Gene3D" id="3.30.56.10">
    <property type="match status" value="2"/>
</dbReference>
<dbReference type="SUPFAM" id="SSF50249">
    <property type="entry name" value="Nucleic acid-binding proteins"/>
    <property type="match status" value="1"/>
</dbReference>
<evidence type="ECO:0000256" key="4">
    <source>
        <dbReference type="ARBA" id="ARBA00022490"/>
    </source>
</evidence>
<dbReference type="GO" id="GO:0006432">
    <property type="term" value="P:phenylalanyl-tRNA aminoacylation"/>
    <property type="evidence" value="ECO:0007669"/>
    <property type="project" value="UniProtKB-UniRule"/>
</dbReference>
<evidence type="ECO:0000256" key="5">
    <source>
        <dbReference type="ARBA" id="ARBA00022555"/>
    </source>
</evidence>
<evidence type="ECO:0000256" key="8">
    <source>
        <dbReference type="ARBA" id="ARBA00022741"/>
    </source>
</evidence>
<comment type="similarity">
    <text evidence="2 15">Belongs to the phenylalanyl-tRNA synthetase beta subunit family. Type 1 subfamily.</text>
</comment>
<evidence type="ECO:0000256" key="7">
    <source>
        <dbReference type="ARBA" id="ARBA00022723"/>
    </source>
</evidence>
<name>A0A2U8FGT6_9HELI</name>
<evidence type="ECO:0000259" key="18">
    <source>
        <dbReference type="PROSITE" id="PS51447"/>
    </source>
</evidence>
<dbReference type="InterPro" id="IPR004532">
    <property type="entry name" value="Phe-tRNA-ligase_IIc_bsu_bact"/>
</dbReference>
<dbReference type="Gene3D" id="2.40.50.140">
    <property type="entry name" value="Nucleic acid-binding proteins"/>
    <property type="match status" value="1"/>
</dbReference>
<dbReference type="SUPFAM" id="SSF46955">
    <property type="entry name" value="Putative DNA-binding domain"/>
    <property type="match status" value="1"/>
</dbReference>
<dbReference type="EMBL" id="CP021886">
    <property type="protein sequence ID" value="AWI34755.1"/>
    <property type="molecule type" value="Genomic_DNA"/>
</dbReference>
<dbReference type="InterPro" id="IPR036690">
    <property type="entry name" value="Fdx_antiC-bd_sf"/>
</dbReference>
<dbReference type="InterPro" id="IPR005147">
    <property type="entry name" value="tRNA_synthase_B5-dom"/>
</dbReference>
<dbReference type="CDD" id="cd00769">
    <property type="entry name" value="PheRS_beta_core"/>
    <property type="match status" value="1"/>
</dbReference>
<dbReference type="PANTHER" id="PTHR10947:SF0">
    <property type="entry name" value="PHENYLALANINE--TRNA LIGASE BETA SUBUNIT"/>
    <property type="match status" value="1"/>
</dbReference>